<feature type="domain" description="Protein kinase" evidence="3">
    <location>
        <begin position="1"/>
        <end position="127"/>
    </location>
</feature>
<dbReference type="Pfam" id="PF07714">
    <property type="entry name" value="PK_Tyr_Ser-Thr"/>
    <property type="match status" value="1"/>
</dbReference>
<dbReference type="Gene3D" id="1.10.510.10">
    <property type="entry name" value="Transferase(Phosphotransferase) domain 1"/>
    <property type="match status" value="1"/>
</dbReference>
<dbReference type="AlphaFoldDB" id="A0AAP0JEU1"/>
<dbReference type="InterPro" id="IPR001245">
    <property type="entry name" value="Ser-Thr/Tyr_kinase_cat_dom"/>
</dbReference>
<accession>A0AAP0JEU1</accession>
<keyword evidence="5" id="KW-1185">Reference proteome</keyword>
<keyword evidence="1" id="KW-0547">Nucleotide-binding</keyword>
<name>A0AAP0JEU1_9MAGN</name>
<dbReference type="GO" id="GO:0004672">
    <property type="term" value="F:protein kinase activity"/>
    <property type="evidence" value="ECO:0007669"/>
    <property type="project" value="InterPro"/>
</dbReference>
<evidence type="ECO:0000256" key="1">
    <source>
        <dbReference type="ARBA" id="ARBA00022741"/>
    </source>
</evidence>
<reference evidence="4 5" key="1">
    <citation type="submission" date="2024-01" db="EMBL/GenBank/DDBJ databases">
        <title>Genome assemblies of Stephania.</title>
        <authorList>
            <person name="Yang L."/>
        </authorList>
    </citation>
    <scope>NUCLEOTIDE SEQUENCE [LARGE SCALE GENOMIC DNA]</scope>
    <source>
        <strain evidence="4">JXDWG</strain>
        <tissue evidence="4">Leaf</tissue>
    </source>
</reference>
<evidence type="ECO:0000313" key="4">
    <source>
        <dbReference type="EMBL" id="KAK9132245.1"/>
    </source>
</evidence>
<organism evidence="4 5">
    <name type="scientific">Stephania cephalantha</name>
    <dbReference type="NCBI Taxonomy" id="152367"/>
    <lineage>
        <taxon>Eukaryota</taxon>
        <taxon>Viridiplantae</taxon>
        <taxon>Streptophyta</taxon>
        <taxon>Embryophyta</taxon>
        <taxon>Tracheophyta</taxon>
        <taxon>Spermatophyta</taxon>
        <taxon>Magnoliopsida</taxon>
        <taxon>Ranunculales</taxon>
        <taxon>Menispermaceae</taxon>
        <taxon>Menispermoideae</taxon>
        <taxon>Cissampelideae</taxon>
        <taxon>Stephania</taxon>
    </lineage>
</organism>
<evidence type="ECO:0000256" key="2">
    <source>
        <dbReference type="ARBA" id="ARBA00022840"/>
    </source>
</evidence>
<evidence type="ECO:0000313" key="5">
    <source>
        <dbReference type="Proteomes" id="UP001419268"/>
    </source>
</evidence>
<dbReference type="SUPFAM" id="SSF56112">
    <property type="entry name" value="Protein kinase-like (PK-like)"/>
    <property type="match status" value="1"/>
</dbReference>
<dbReference type="PANTHER" id="PTHR47989:SF47">
    <property type="entry name" value="SERINE_THREONINE-PROTEIN KINASE PBL28-RELATED"/>
    <property type="match status" value="1"/>
</dbReference>
<evidence type="ECO:0000259" key="3">
    <source>
        <dbReference type="PROSITE" id="PS50011"/>
    </source>
</evidence>
<proteinExistence type="predicted"/>
<protein>
    <recommendedName>
        <fullName evidence="3">Protein kinase domain-containing protein</fullName>
    </recommendedName>
</protein>
<keyword evidence="2" id="KW-0067">ATP-binding</keyword>
<dbReference type="EMBL" id="JBBNAG010000005">
    <property type="protein sequence ID" value="KAK9132245.1"/>
    <property type="molecule type" value="Genomic_DNA"/>
</dbReference>
<dbReference type="InterPro" id="IPR000719">
    <property type="entry name" value="Prot_kinase_dom"/>
</dbReference>
<dbReference type="PANTHER" id="PTHR47989">
    <property type="entry name" value="OS01G0750732 PROTEIN"/>
    <property type="match status" value="1"/>
</dbReference>
<dbReference type="PROSITE" id="PS50011">
    <property type="entry name" value="PROTEIN_KINASE_DOM"/>
    <property type="match status" value="1"/>
</dbReference>
<dbReference type="InterPro" id="IPR011009">
    <property type="entry name" value="Kinase-like_dom_sf"/>
</dbReference>
<comment type="caution">
    <text evidence="4">The sequence shown here is derived from an EMBL/GenBank/DDBJ whole genome shotgun (WGS) entry which is preliminary data.</text>
</comment>
<dbReference type="Proteomes" id="UP001419268">
    <property type="component" value="Unassembled WGS sequence"/>
</dbReference>
<dbReference type="GO" id="GO:0005524">
    <property type="term" value="F:ATP binding"/>
    <property type="evidence" value="ECO:0007669"/>
    <property type="project" value="UniProtKB-KW"/>
</dbReference>
<gene>
    <name evidence="4" type="ORF">Scep_011773</name>
</gene>
<sequence>MVEQNINGPWNTYIKLSAVIMGSYDLTKGDVYAFGVVLLELLTGRRAVDLSQGPNDQNLALQVRHILTNRKNLRKVIDPDMNRSSYNLESIDMFANLASHCVRTESTERPSMTDCVKELQMTFHLYFTNS</sequence>